<dbReference type="Proteomes" id="UP000216063">
    <property type="component" value="Unassembled WGS sequence"/>
</dbReference>
<evidence type="ECO:0000256" key="3">
    <source>
        <dbReference type="ARBA" id="ARBA00020586"/>
    </source>
</evidence>
<dbReference type="PANTHER" id="PTHR31438">
    <property type="entry name" value="LYSINE N-ACYLTRANSFERASE C17G9.06C-RELATED"/>
    <property type="match status" value="1"/>
</dbReference>
<organism evidence="6 7">
    <name type="scientific">Mycolicibacterium sphagni</name>
    <dbReference type="NCBI Taxonomy" id="1786"/>
    <lineage>
        <taxon>Bacteria</taxon>
        <taxon>Bacillati</taxon>
        <taxon>Actinomycetota</taxon>
        <taxon>Actinomycetes</taxon>
        <taxon>Mycobacteriales</taxon>
        <taxon>Mycobacteriaceae</taxon>
        <taxon>Mycolicibacterium</taxon>
    </lineage>
</organism>
<dbReference type="SUPFAM" id="SSF55729">
    <property type="entry name" value="Acyl-CoA N-acyltransferases (Nat)"/>
    <property type="match status" value="1"/>
</dbReference>
<dbReference type="SMART" id="SM01006">
    <property type="entry name" value="AlcB"/>
    <property type="match status" value="1"/>
</dbReference>
<dbReference type="RefSeq" id="WP_094477657.1">
    <property type="nucleotide sequence ID" value="NZ_NOZR01000004.1"/>
</dbReference>
<dbReference type="InterPro" id="IPR019432">
    <property type="entry name" value="Acyltransferase_MbtK/IucB-like"/>
</dbReference>
<comment type="function">
    <text evidence="1">Acyltransferase required for the direct transfer of medium- to long-chain fatty acyl moieties from a carrier protein (MbtL) on to the epsilon-amino group of lysine residue in the mycobactin core.</text>
</comment>
<evidence type="ECO:0000259" key="5">
    <source>
        <dbReference type="SMART" id="SM01006"/>
    </source>
</evidence>
<evidence type="ECO:0000256" key="1">
    <source>
        <dbReference type="ARBA" id="ARBA00003818"/>
    </source>
</evidence>
<keyword evidence="7" id="KW-1185">Reference proteome</keyword>
<dbReference type="Pfam" id="PF13523">
    <property type="entry name" value="Acetyltransf_8"/>
    <property type="match status" value="1"/>
</dbReference>
<comment type="caution">
    <text evidence="6">The sequence shown here is derived from an EMBL/GenBank/DDBJ whole genome shotgun (WGS) entry which is preliminary data.</text>
</comment>
<feature type="domain" description="Acyltransferase MbtK/IucB-like conserved" evidence="5">
    <location>
        <begin position="35"/>
        <end position="81"/>
    </location>
</feature>
<evidence type="ECO:0000256" key="4">
    <source>
        <dbReference type="ARBA" id="ARBA00031122"/>
    </source>
</evidence>
<protein>
    <recommendedName>
        <fullName evidence="3">Lysine N-acyltransferase MbtK</fullName>
    </recommendedName>
    <alternativeName>
        <fullName evidence="4">Mycobactin synthase protein K</fullName>
    </alternativeName>
</protein>
<name>A0A255DQ32_9MYCO</name>
<reference evidence="6 7" key="1">
    <citation type="submission" date="2017-07" db="EMBL/GenBank/DDBJ databases">
        <title>The new phylogeny of genus Mycobacterium.</title>
        <authorList>
            <person name="Tortoli E."/>
            <person name="Trovato A."/>
            <person name="Cirillo D.M."/>
        </authorList>
    </citation>
    <scope>NUCLEOTIDE SEQUENCE [LARGE SCALE GENOMIC DNA]</scope>
    <source>
        <strain evidence="6 7">ATCC 33027</strain>
    </source>
</reference>
<dbReference type="OrthoDB" id="9087497at2"/>
<dbReference type="GO" id="GO:0019290">
    <property type="term" value="P:siderophore biosynthetic process"/>
    <property type="evidence" value="ECO:0007669"/>
    <property type="project" value="InterPro"/>
</dbReference>
<gene>
    <name evidence="6" type="ORF">CG716_06625</name>
</gene>
<evidence type="ECO:0000313" key="7">
    <source>
        <dbReference type="Proteomes" id="UP000216063"/>
    </source>
</evidence>
<proteinExistence type="predicted"/>
<comment type="pathway">
    <text evidence="2">Siderophore biosynthesis; mycobactin biosynthesis.</text>
</comment>
<dbReference type="PANTHER" id="PTHR31438:SF1">
    <property type="entry name" value="LYSINE N-ACYLTRANSFERASE C17G9.06C-RELATED"/>
    <property type="match status" value="1"/>
</dbReference>
<dbReference type="Gene3D" id="3.40.630.30">
    <property type="match status" value="1"/>
</dbReference>
<dbReference type="UniPathway" id="UPA00011"/>
<sequence length="199" mass="22151">MTELVLARALTELPAEVAAVPAPPVPIVESPYALRAATESDADMVAEWMNRPHLAEAWEYDWPVERWRKHLLAQLGGSYSLPLIASLNGVAGAYLEIYRAAKDSIAPCYDADPWDVGLHAAIADLSAVNRGLAPRLLPRIVASLFATEPRCRRVMFDPDHRNTAARRLCEFVGCQFLGEYDMSNRRMALYSFERPINVA</sequence>
<dbReference type="GO" id="GO:0016410">
    <property type="term" value="F:N-acyltransferase activity"/>
    <property type="evidence" value="ECO:0007669"/>
    <property type="project" value="TreeGrafter"/>
</dbReference>
<dbReference type="EMBL" id="NOZR01000004">
    <property type="protein sequence ID" value="OYN81200.1"/>
    <property type="molecule type" value="Genomic_DNA"/>
</dbReference>
<accession>A0A255DQ32</accession>
<keyword evidence="6" id="KW-0808">Transferase</keyword>
<evidence type="ECO:0000313" key="6">
    <source>
        <dbReference type="EMBL" id="OYN81200.1"/>
    </source>
</evidence>
<evidence type="ECO:0000256" key="2">
    <source>
        <dbReference type="ARBA" id="ARBA00005102"/>
    </source>
</evidence>
<dbReference type="InterPro" id="IPR016181">
    <property type="entry name" value="Acyl_CoA_acyltransferase"/>
</dbReference>
<dbReference type="AlphaFoldDB" id="A0A255DQ32"/>